<protein>
    <recommendedName>
        <fullName evidence="12">ABC transporter domain-containing protein</fullName>
    </recommendedName>
</protein>
<evidence type="ECO:0000256" key="1">
    <source>
        <dbReference type="ARBA" id="ARBA00004141"/>
    </source>
</evidence>
<keyword evidence="6 7" id="KW-0472">Membrane</keyword>
<evidence type="ECO:0000259" key="9">
    <source>
        <dbReference type="Pfam" id="PF12698"/>
    </source>
</evidence>
<dbReference type="Pfam" id="PF00005">
    <property type="entry name" value="ABC_tran"/>
    <property type="match status" value="1"/>
</dbReference>
<dbReference type="Proteomes" id="UP000663823">
    <property type="component" value="Unassembled WGS sequence"/>
</dbReference>
<dbReference type="InterPro" id="IPR013525">
    <property type="entry name" value="ABC2_TM"/>
</dbReference>
<dbReference type="GO" id="GO:0140359">
    <property type="term" value="F:ABC-type transporter activity"/>
    <property type="evidence" value="ECO:0007669"/>
    <property type="project" value="InterPro"/>
</dbReference>
<dbReference type="GO" id="GO:0016887">
    <property type="term" value="F:ATP hydrolysis activity"/>
    <property type="evidence" value="ECO:0007669"/>
    <property type="project" value="InterPro"/>
</dbReference>
<keyword evidence="4" id="KW-0677">Repeat</keyword>
<evidence type="ECO:0000259" key="8">
    <source>
        <dbReference type="Pfam" id="PF00005"/>
    </source>
</evidence>
<name>A0A819D313_9BILA</name>
<evidence type="ECO:0000256" key="7">
    <source>
        <dbReference type="SAM" id="Phobius"/>
    </source>
</evidence>
<dbReference type="EMBL" id="CAJOAX010003005">
    <property type="protein sequence ID" value="CAF3831356.1"/>
    <property type="molecule type" value="Genomic_DNA"/>
</dbReference>
<feature type="transmembrane region" description="Helical" evidence="7">
    <location>
        <begin position="288"/>
        <end position="310"/>
    </location>
</feature>
<feature type="transmembrane region" description="Helical" evidence="7">
    <location>
        <begin position="245"/>
        <end position="267"/>
    </location>
</feature>
<dbReference type="AlphaFoldDB" id="A0A819D313"/>
<gene>
    <name evidence="10" type="ORF">OTI717_LOCUS20009</name>
</gene>
<dbReference type="SUPFAM" id="SSF52540">
    <property type="entry name" value="P-loop containing nucleoside triphosphate hydrolases"/>
    <property type="match status" value="1"/>
</dbReference>
<evidence type="ECO:0000256" key="3">
    <source>
        <dbReference type="ARBA" id="ARBA00022692"/>
    </source>
</evidence>
<evidence type="ECO:0000313" key="11">
    <source>
        <dbReference type="Proteomes" id="UP000663823"/>
    </source>
</evidence>
<feature type="transmembrane region" description="Helical" evidence="7">
    <location>
        <begin position="322"/>
        <end position="342"/>
    </location>
</feature>
<dbReference type="InterPro" id="IPR026082">
    <property type="entry name" value="ABCA"/>
</dbReference>
<feature type="transmembrane region" description="Helical" evidence="7">
    <location>
        <begin position="428"/>
        <end position="452"/>
    </location>
</feature>
<evidence type="ECO:0000256" key="2">
    <source>
        <dbReference type="ARBA" id="ARBA00022448"/>
    </source>
</evidence>
<dbReference type="PANTHER" id="PTHR19229">
    <property type="entry name" value="ATP-BINDING CASSETTE TRANSPORTER SUBFAMILY A ABCA"/>
    <property type="match status" value="1"/>
</dbReference>
<proteinExistence type="predicted"/>
<comment type="subcellular location">
    <subcellularLocation>
        <location evidence="1">Membrane</location>
        <topology evidence="1">Multi-pass membrane protein</topology>
    </subcellularLocation>
</comment>
<feature type="domain" description="ABC-2 type transporter transmembrane" evidence="9">
    <location>
        <begin position="243"/>
        <end position="450"/>
    </location>
</feature>
<dbReference type="PANTHER" id="PTHR19229:SF36">
    <property type="entry name" value="ATP-BINDING CASSETTE SUB-FAMILY A MEMBER 2"/>
    <property type="match status" value="1"/>
</dbReference>
<reference evidence="10" key="1">
    <citation type="submission" date="2021-02" db="EMBL/GenBank/DDBJ databases">
        <authorList>
            <person name="Nowell W R."/>
        </authorList>
    </citation>
    <scope>NUCLEOTIDE SEQUENCE</scope>
</reference>
<evidence type="ECO:0000313" key="10">
    <source>
        <dbReference type="EMBL" id="CAF3831356.1"/>
    </source>
</evidence>
<accession>A0A819D313</accession>
<evidence type="ECO:0000256" key="5">
    <source>
        <dbReference type="ARBA" id="ARBA00022989"/>
    </source>
</evidence>
<dbReference type="GO" id="GO:0016020">
    <property type="term" value="C:membrane"/>
    <property type="evidence" value="ECO:0007669"/>
    <property type="project" value="UniProtKB-SubCell"/>
</dbReference>
<keyword evidence="5 7" id="KW-1133">Transmembrane helix</keyword>
<dbReference type="Pfam" id="PF12698">
    <property type="entry name" value="ABC2_membrane_3"/>
    <property type="match status" value="1"/>
</dbReference>
<evidence type="ECO:0000256" key="6">
    <source>
        <dbReference type="ARBA" id="ARBA00023136"/>
    </source>
</evidence>
<dbReference type="GO" id="GO:0005524">
    <property type="term" value="F:ATP binding"/>
    <property type="evidence" value="ECO:0007669"/>
    <property type="project" value="InterPro"/>
</dbReference>
<dbReference type="InterPro" id="IPR027417">
    <property type="entry name" value="P-loop_NTPase"/>
</dbReference>
<comment type="caution">
    <text evidence="10">The sequence shown here is derived from an EMBL/GenBank/DDBJ whole genome shotgun (WGS) entry which is preliminary data.</text>
</comment>
<feature type="transmembrane region" description="Helical" evidence="7">
    <location>
        <begin position="351"/>
        <end position="372"/>
    </location>
</feature>
<feature type="domain" description="ABC transporter" evidence="8">
    <location>
        <begin position="489"/>
        <end position="576"/>
    </location>
</feature>
<evidence type="ECO:0008006" key="12">
    <source>
        <dbReference type="Google" id="ProtNLM"/>
    </source>
</evidence>
<evidence type="ECO:0000256" key="4">
    <source>
        <dbReference type="ARBA" id="ARBA00022737"/>
    </source>
</evidence>
<organism evidence="10 11">
    <name type="scientific">Rotaria sordida</name>
    <dbReference type="NCBI Taxonomy" id="392033"/>
    <lineage>
        <taxon>Eukaryota</taxon>
        <taxon>Metazoa</taxon>
        <taxon>Spiralia</taxon>
        <taxon>Gnathifera</taxon>
        <taxon>Rotifera</taxon>
        <taxon>Eurotatoria</taxon>
        <taxon>Bdelloidea</taxon>
        <taxon>Philodinida</taxon>
        <taxon>Philodinidae</taxon>
        <taxon>Rotaria</taxon>
    </lineage>
</organism>
<keyword evidence="2" id="KW-0813">Transport</keyword>
<dbReference type="Gene3D" id="3.40.50.300">
    <property type="entry name" value="P-loop containing nucleotide triphosphate hydrolases"/>
    <property type="match status" value="1"/>
</dbReference>
<dbReference type="InterPro" id="IPR003439">
    <property type="entry name" value="ABC_transporter-like_ATP-bd"/>
</dbReference>
<sequence>MYSLSSGNGWLPGKDLFVLLDTITKYAYEWRNVSNALKTYFLANGTAKKVESLRRMKKFVEEFGPLLHLPSMNKIVNIFKNLSDPSIDNYMKQITTIDKAACSWTSLISGTNLNVFKGFANENDLVEYFLHRAYHDNYTVIASVVFTNVHLNDTKLPPNTIYKIRQNASLTPSTKRARDRFWVPSPSQSGFVYYDFGFSWIQEVIDRAIIDTQVGRPVIEPGLFYQEMSYPCYTYDNFLQMIQHALPLCLTISWVYAFAMLTQSIVYEKEVRLKEVMKIMGLSNGIHWIAWFITIFSQTTVVMIAVTIILYYGKVLMHSNPFLIFIIFEIYALSTISLAFLVSDFYSKAKIAAACSGIIYLLTYVPCMYISIREDLAQDTIPKWTKMLASLLSTSAFGMGAKYIAFYENIGTGIQFDNIRYSPVEGDHFTCFETVLFMLLDTCIHLILMWYIENVYPDYFEHDEHLNDQIIGVHLLNLTKIFDKKKFAVQNLSLDLYEGEILSFLGHNGAGKTTTMSILTGLIPATSGTATIYDQDINIDMDKIRKNLGWCPQHNVLFEKLTVEEHLLFFSKLKQVQNGQLKCCGTSLFLKTTFGEGYVLTLVKKDPWMGSKNDLTSTITQCIPQAYLKEETRNRHSFPEFFSILDSRKESLSITGYGVQDVSLEEVFLKVTEQYKTMNSRFCDLS</sequence>
<keyword evidence="3 7" id="KW-0812">Transmembrane</keyword>
<feature type="transmembrane region" description="Helical" evidence="7">
    <location>
        <begin position="384"/>
        <end position="407"/>
    </location>
</feature>